<sequence>MAFYFKPPRGNISLHKLRECIEQRIKLLSSLELLKTGEEINFNIEYLMEGTALDRTGHFVLRLIALSSLEFQDFFISSERDLFELRLNHLKVREFLLLARTVIRHANEKIALLANHMFNALHSEDCNSHYVTIPFTMCLPFIHKREVNLQFGQALIPCGKWKKLLVLLFEKHLKAGMEELAKTNCFKKSIDDPRIEALAHEVGARFKRKDHKSLTEEIQACDVDRESYFFPPCMAHLHRELRAKHRLTHESRRLYTLFLKDIGMSVGEAINFWEEEYSKPHIHNHGGCTHSWQENVRKYTYGIRHMYGLEGGRYNYRGPSCVGIQEVASRVSHSSLMSSDRMKPRSRDWVVTINFPQEADTTSLSNGSNRFFSPLLVFKLMKGPAEEVYLYLYGGRVDKTTLSTPDRDSNLDIPVISCIV</sequence>
<keyword evidence="7" id="KW-0411">Iron-sulfur</keyword>
<keyword evidence="6" id="KW-0408">Iron</keyword>
<keyword evidence="3" id="KW-0639">Primosome</keyword>
<evidence type="ECO:0000256" key="1">
    <source>
        <dbReference type="ARBA" id="ARBA00001966"/>
    </source>
</evidence>
<keyword evidence="2" id="KW-0004">4Fe-4S</keyword>
<gene>
    <name evidence="9" type="ORF">TCEB3V08_LOCUS2800</name>
</gene>
<accession>A0A7R9CDX0</accession>
<evidence type="ECO:0000256" key="3">
    <source>
        <dbReference type="ARBA" id="ARBA00022515"/>
    </source>
</evidence>
<evidence type="ECO:0000313" key="9">
    <source>
        <dbReference type="EMBL" id="CAD7394901.1"/>
    </source>
</evidence>
<keyword evidence="5" id="KW-0479">Metal-binding</keyword>
<evidence type="ECO:0000259" key="8">
    <source>
        <dbReference type="Pfam" id="PF04104"/>
    </source>
</evidence>
<dbReference type="GO" id="GO:0051539">
    <property type="term" value="F:4 iron, 4 sulfur cluster binding"/>
    <property type="evidence" value="ECO:0007669"/>
    <property type="project" value="UniProtKB-KW"/>
</dbReference>
<evidence type="ECO:0000256" key="6">
    <source>
        <dbReference type="ARBA" id="ARBA00023004"/>
    </source>
</evidence>
<comment type="cofactor">
    <cofactor evidence="1">
        <name>[4Fe-4S] cluster</name>
        <dbReference type="ChEBI" id="CHEBI:49883"/>
    </cofactor>
</comment>
<feature type="domain" description="DNA primase large subunit C-terminal" evidence="8">
    <location>
        <begin position="229"/>
        <end position="325"/>
    </location>
</feature>
<dbReference type="EMBL" id="OC317088">
    <property type="protein sequence ID" value="CAD7394901.1"/>
    <property type="molecule type" value="Genomic_DNA"/>
</dbReference>
<dbReference type="Gene3D" id="1.20.930.80">
    <property type="match status" value="1"/>
</dbReference>
<dbReference type="GO" id="GO:0005658">
    <property type="term" value="C:alpha DNA polymerase:primase complex"/>
    <property type="evidence" value="ECO:0007669"/>
    <property type="project" value="TreeGrafter"/>
</dbReference>
<dbReference type="GO" id="GO:0046872">
    <property type="term" value="F:metal ion binding"/>
    <property type="evidence" value="ECO:0007669"/>
    <property type="project" value="UniProtKB-KW"/>
</dbReference>
<evidence type="ECO:0000256" key="4">
    <source>
        <dbReference type="ARBA" id="ARBA00022705"/>
    </source>
</evidence>
<dbReference type="InterPro" id="IPR007238">
    <property type="entry name" value="DNA_primase_lsu_euk/arc"/>
</dbReference>
<dbReference type="InterPro" id="IPR058560">
    <property type="entry name" value="DNA_primase_C"/>
</dbReference>
<evidence type="ECO:0000256" key="5">
    <source>
        <dbReference type="ARBA" id="ARBA00022723"/>
    </source>
</evidence>
<organism evidence="9">
    <name type="scientific">Timema cristinae</name>
    <name type="common">Walking stick</name>
    <dbReference type="NCBI Taxonomy" id="61476"/>
    <lineage>
        <taxon>Eukaryota</taxon>
        <taxon>Metazoa</taxon>
        <taxon>Ecdysozoa</taxon>
        <taxon>Arthropoda</taxon>
        <taxon>Hexapoda</taxon>
        <taxon>Insecta</taxon>
        <taxon>Pterygota</taxon>
        <taxon>Neoptera</taxon>
        <taxon>Polyneoptera</taxon>
        <taxon>Phasmatodea</taxon>
        <taxon>Timematodea</taxon>
        <taxon>Timematoidea</taxon>
        <taxon>Timematidae</taxon>
        <taxon>Timema</taxon>
    </lineage>
</organism>
<protein>
    <recommendedName>
        <fullName evidence="8">DNA primase large subunit C-terminal domain-containing protein</fullName>
    </recommendedName>
</protein>
<name>A0A7R9CDX0_TIMCR</name>
<dbReference type="Pfam" id="PF04104">
    <property type="entry name" value="DNA_primase_lrg"/>
    <property type="match status" value="1"/>
</dbReference>
<evidence type="ECO:0000256" key="7">
    <source>
        <dbReference type="ARBA" id="ARBA00023014"/>
    </source>
</evidence>
<dbReference type="Pfam" id="PF26466">
    <property type="entry name" value="DNA_primase_lrg_N"/>
    <property type="match status" value="1"/>
</dbReference>
<dbReference type="PANTHER" id="PTHR10537:SF4">
    <property type="entry name" value="DNA PRIMASE LARGE SUBUNIT"/>
    <property type="match status" value="1"/>
</dbReference>
<dbReference type="GO" id="GO:0006270">
    <property type="term" value="P:DNA replication initiation"/>
    <property type="evidence" value="ECO:0007669"/>
    <property type="project" value="TreeGrafter"/>
</dbReference>
<proteinExistence type="predicted"/>
<dbReference type="PANTHER" id="PTHR10537">
    <property type="entry name" value="DNA PRIMASE LARGE SUBUNIT"/>
    <property type="match status" value="1"/>
</dbReference>
<evidence type="ECO:0000256" key="2">
    <source>
        <dbReference type="ARBA" id="ARBA00022485"/>
    </source>
</evidence>
<dbReference type="GO" id="GO:0006269">
    <property type="term" value="P:DNA replication, synthesis of primer"/>
    <property type="evidence" value="ECO:0007669"/>
    <property type="project" value="UniProtKB-KW"/>
</dbReference>
<dbReference type="AlphaFoldDB" id="A0A7R9CDX0"/>
<reference evidence="9" key="1">
    <citation type="submission" date="2020-11" db="EMBL/GenBank/DDBJ databases">
        <authorList>
            <person name="Tran Van P."/>
        </authorList>
    </citation>
    <scope>NUCLEOTIDE SEQUENCE</scope>
</reference>
<keyword evidence="4" id="KW-0235">DNA replication</keyword>